<evidence type="ECO:0000313" key="1">
    <source>
        <dbReference type="EMBL" id="KAL1549326.1"/>
    </source>
</evidence>
<dbReference type="AlphaFoldDB" id="A0ABD1H2U6"/>
<name>A0ABD1H2U6_SALDI</name>
<proteinExistence type="predicted"/>
<accession>A0ABD1H2U6</accession>
<protein>
    <submittedName>
        <fullName evidence="1">Uncharacterized protein</fullName>
    </submittedName>
</protein>
<keyword evidence="2" id="KW-1185">Reference proteome</keyword>
<sequence length="127" mass="15082">MVLPIPHQSSFLFTANWTLALDSMLVQTLMRLKKKHGWDRTIFPRYFFVETQGFIEEELGYAFEWEELYDRLHFLELRYTTFNTVLDVQGTIWNCDDNSMVVVDHHLSPLMKMNLLAAAYYRRGEPA</sequence>
<evidence type="ECO:0000313" key="2">
    <source>
        <dbReference type="Proteomes" id="UP001567538"/>
    </source>
</evidence>
<dbReference type="EMBL" id="JBEAFC010000007">
    <property type="protein sequence ID" value="KAL1549326.1"/>
    <property type="molecule type" value="Genomic_DNA"/>
</dbReference>
<gene>
    <name evidence="1" type="ORF">AAHA92_17446</name>
</gene>
<organism evidence="1 2">
    <name type="scientific">Salvia divinorum</name>
    <name type="common">Maria pastora</name>
    <name type="synonym">Diviner's sage</name>
    <dbReference type="NCBI Taxonomy" id="28513"/>
    <lineage>
        <taxon>Eukaryota</taxon>
        <taxon>Viridiplantae</taxon>
        <taxon>Streptophyta</taxon>
        <taxon>Embryophyta</taxon>
        <taxon>Tracheophyta</taxon>
        <taxon>Spermatophyta</taxon>
        <taxon>Magnoliopsida</taxon>
        <taxon>eudicotyledons</taxon>
        <taxon>Gunneridae</taxon>
        <taxon>Pentapetalae</taxon>
        <taxon>asterids</taxon>
        <taxon>lamiids</taxon>
        <taxon>Lamiales</taxon>
        <taxon>Lamiaceae</taxon>
        <taxon>Nepetoideae</taxon>
        <taxon>Mentheae</taxon>
        <taxon>Salviinae</taxon>
        <taxon>Salvia</taxon>
        <taxon>Salvia subgen. Calosphace</taxon>
    </lineage>
</organism>
<reference evidence="1 2" key="1">
    <citation type="submission" date="2024-06" db="EMBL/GenBank/DDBJ databases">
        <title>A chromosome level genome sequence of Diviner's sage (Salvia divinorum).</title>
        <authorList>
            <person name="Ford S.A."/>
            <person name="Ro D.-K."/>
            <person name="Ness R.W."/>
            <person name="Phillips M.A."/>
        </authorList>
    </citation>
    <scope>NUCLEOTIDE SEQUENCE [LARGE SCALE GENOMIC DNA]</scope>
    <source>
        <strain evidence="1">SAF-2024a</strain>
        <tissue evidence="1">Leaf</tissue>
    </source>
</reference>
<dbReference type="Proteomes" id="UP001567538">
    <property type="component" value="Unassembled WGS sequence"/>
</dbReference>
<comment type="caution">
    <text evidence="1">The sequence shown here is derived from an EMBL/GenBank/DDBJ whole genome shotgun (WGS) entry which is preliminary data.</text>
</comment>